<dbReference type="Proteomes" id="UP000028760">
    <property type="component" value="Unassembled WGS sequence"/>
</dbReference>
<evidence type="ECO:0000313" key="6">
    <source>
        <dbReference type="Proteomes" id="UP000028760"/>
    </source>
</evidence>
<dbReference type="EMBL" id="AYCK01012986">
    <property type="status" value="NOT_ANNOTATED_CDS"/>
    <property type="molecule type" value="Genomic_DNA"/>
</dbReference>
<organism evidence="5 6">
    <name type="scientific">Poecilia formosa</name>
    <name type="common">Amazon molly</name>
    <name type="synonym">Limia formosa</name>
    <dbReference type="NCBI Taxonomy" id="48698"/>
    <lineage>
        <taxon>Eukaryota</taxon>
        <taxon>Metazoa</taxon>
        <taxon>Chordata</taxon>
        <taxon>Craniata</taxon>
        <taxon>Vertebrata</taxon>
        <taxon>Euteleostomi</taxon>
        <taxon>Actinopterygii</taxon>
        <taxon>Neopterygii</taxon>
        <taxon>Teleostei</taxon>
        <taxon>Neoteleostei</taxon>
        <taxon>Acanthomorphata</taxon>
        <taxon>Ovalentaria</taxon>
        <taxon>Atherinomorphae</taxon>
        <taxon>Cyprinodontiformes</taxon>
        <taxon>Poeciliidae</taxon>
        <taxon>Poeciliinae</taxon>
        <taxon>Poecilia</taxon>
    </lineage>
</organism>
<proteinExistence type="predicted"/>
<accession>A0A096M7W9</accession>
<dbReference type="EMBL" id="AYCK01012985">
    <property type="status" value="NOT_ANNOTATED_CDS"/>
    <property type="molecule type" value="Genomic_DNA"/>
</dbReference>
<reference evidence="5" key="2">
    <citation type="submission" date="2025-08" db="UniProtKB">
        <authorList>
            <consortium name="Ensembl"/>
        </authorList>
    </citation>
    <scope>IDENTIFICATION</scope>
</reference>
<dbReference type="PANTHER" id="PTHR46501:SF2">
    <property type="entry name" value="MYOMEGALIN"/>
    <property type="match status" value="1"/>
</dbReference>
<dbReference type="EMBL" id="AYCK01012983">
    <property type="status" value="NOT_ANNOTATED_CDS"/>
    <property type="molecule type" value="Genomic_DNA"/>
</dbReference>
<evidence type="ECO:0000313" key="5">
    <source>
        <dbReference type="Ensembl" id="ENSPFOP00000027510.1"/>
    </source>
</evidence>
<dbReference type="Ensembl" id="ENSPFOT00000022802.1">
    <property type="protein sequence ID" value="ENSPFOP00000027510.1"/>
    <property type="gene ID" value="ENSPFOG00000002601.2"/>
</dbReference>
<dbReference type="GO" id="GO:0007098">
    <property type="term" value="P:centrosome cycle"/>
    <property type="evidence" value="ECO:0007669"/>
    <property type="project" value="TreeGrafter"/>
</dbReference>
<evidence type="ECO:0000259" key="4">
    <source>
        <dbReference type="Pfam" id="PF07989"/>
    </source>
</evidence>
<keyword evidence="2" id="KW-0963">Cytoplasm</keyword>
<reference evidence="6" key="1">
    <citation type="submission" date="2013-10" db="EMBL/GenBank/DDBJ databases">
        <authorList>
            <person name="Schartl M."/>
            <person name="Warren W."/>
        </authorList>
    </citation>
    <scope>NUCLEOTIDE SEQUENCE [LARGE SCALE GENOMIC DNA]</scope>
    <source>
        <strain evidence="6">female</strain>
    </source>
</reference>
<dbReference type="AlphaFoldDB" id="A0A096M7W9"/>
<evidence type="ECO:0000256" key="3">
    <source>
        <dbReference type="SAM" id="Coils"/>
    </source>
</evidence>
<keyword evidence="6" id="KW-1185">Reference proteome</keyword>
<dbReference type="GeneTree" id="ENSGT00950000183190"/>
<dbReference type="GO" id="GO:0060090">
    <property type="term" value="F:molecular adaptor activity"/>
    <property type="evidence" value="ECO:0007669"/>
    <property type="project" value="TreeGrafter"/>
</dbReference>
<dbReference type="InterPro" id="IPR012943">
    <property type="entry name" value="Cnn_1N"/>
</dbReference>
<dbReference type="EMBL" id="AYCK01012981">
    <property type="status" value="NOT_ANNOTATED_CDS"/>
    <property type="molecule type" value="Genomic_DNA"/>
</dbReference>
<dbReference type="GO" id="GO:0005794">
    <property type="term" value="C:Golgi apparatus"/>
    <property type="evidence" value="ECO:0007669"/>
    <property type="project" value="TreeGrafter"/>
</dbReference>
<evidence type="ECO:0000256" key="1">
    <source>
        <dbReference type="ARBA" id="ARBA00004496"/>
    </source>
</evidence>
<feature type="coiled-coil region" evidence="3">
    <location>
        <begin position="43"/>
        <end position="124"/>
    </location>
</feature>
<evidence type="ECO:0000256" key="2">
    <source>
        <dbReference type="ARBA" id="ARBA00022490"/>
    </source>
</evidence>
<dbReference type="EMBL" id="AYCK01012984">
    <property type="status" value="NOT_ANNOTATED_CDS"/>
    <property type="molecule type" value="Genomic_DNA"/>
</dbReference>
<name>A0A096M7W9_POEFO</name>
<feature type="coiled-coil region" evidence="3">
    <location>
        <begin position="458"/>
        <end position="538"/>
    </location>
</feature>
<dbReference type="PANTHER" id="PTHR46501">
    <property type="entry name" value="MYOMEGALIN"/>
    <property type="match status" value="1"/>
</dbReference>
<keyword evidence="3" id="KW-0175">Coiled coil</keyword>
<reference evidence="5" key="3">
    <citation type="submission" date="2025-09" db="UniProtKB">
        <authorList>
            <consortium name="Ensembl"/>
        </authorList>
    </citation>
    <scope>IDENTIFICATION</scope>
</reference>
<feature type="coiled-coil region" evidence="3">
    <location>
        <begin position="341"/>
        <end position="386"/>
    </location>
</feature>
<feature type="coiled-coil region" evidence="3">
    <location>
        <begin position="247"/>
        <end position="309"/>
    </location>
</feature>
<sequence>RTVSQHLNDLKKENFSLKLRIYFLEEKIQQKFDQSGDGVHRANIELKVEVESLKKDLQEKQELLDRALSTAEVLSNQNEAELQRRLLERQDEVRHMQEMLEDKVQLLQKEAEAARSEARRMASLADAEAQRSLALQREMLEKMEEHGDSARVQTSPTDADSEIFPLILRRTVPLRQQVYPAERGISRQISANRRRRLLEPKERGKELLPNQFPCGRQPEIQPVKPVRIQDHPLNVHQENEQLKQAGLQKLQERLAAMELQLRSAQDEAQQQERLIQNLTDGVGSKETEVSDLSRALEEQNQALRSLREVADRSQCGSQHHRKRAAPGQGEVLALQGALFQAQLELQAAQRAQRRAHRAQEDQNRALERLERDLQGALQHRRETERHNRELQLILQTVRSDLQGSVAELRADLQLKEQLLQLQHLTFSKFTKQILHFLFHVNEYGEMLKEPKENRDSVLQKLRQRITERDRALERAVDEKFRSAEQRDAASRQLQLLLGEKERDLERQRRVLANNEETIASLEALLRGMELQLQQLADAWTGVRRQQRDADERTSQILKERDGVIEQLQAALLARTQEAQDLLCSLLPQVQSASGQVLEELKLRLQLKDRLFQEVMSDRTRQAREHQEQVQDLLRTISSRDQYIQDSAARLTEVLEEQTHRVQELQRQLG</sequence>
<dbReference type="Pfam" id="PF07989">
    <property type="entry name" value="Cnn_1N"/>
    <property type="match status" value="1"/>
</dbReference>
<dbReference type="GO" id="GO:0005813">
    <property type="term" value="C:centrosome"/>
    <property type="evidence" value="ECO:0007669"/>
    <property type="project" value="TreeGrafter"/>
</dbReference>
<feature type="domain" description="Centrosomin N-terminal motif 1" evidence="4">
    <location>
        <begin position="3"/>
        <end position="67"/>
    </location>
</feature>
<dbReference type="GO" id="GO:1903358">
    <property type="term" value="P:regulation of Golgi organization"/>
    <property type="evidence" value="ECO:0007669"/>
    <property type="project" value="TreeGrafter"/>
</dbReference>
<protein>
    <submittedName>
        <fullName evidence="5">Si:ch211-242b18.1</fullName>
    </submittedName>
</protein>
<dbReference type="EMBL" id="AYCK01012982">
    <property type="status" value="NOT_ANNOTATED_CDS"/>
    <property type="molecule type" value="Genomic_DNA"/>
</dbReference>
<dbReference type="GO" id="GO:0090063">
    <property type="term" value="P:positive regulation of microtubule nucleation"/>
    <property type="evidence" value="ECO:0007669"/>
    <property type="project" value="TreeGrafter"/>
</dbReference>
<comment type="subcellular location">
    <subcellularLocation>
        <location evidence="1">Cytoplasm</location>
    </subcellularLocation>
</comment>
<dbReference type="InterPro" id="IPR052593">
    <property type="entry name" value="MT-associated_AKAP9-binding"/>
</dbReference>